<dbReference type="GO" id="GO:0004341">
    <property type="term" value="F:gluconolactonase activity"/>
    <property type="evidence" value="ECO:0007669"/>
    <property type="project" value="TreeGrafter"/>
</dbReference>
<evidence type="ECO:0000259" key="4">
    <source>
        <dbReference type="Pfam" id="PF08450"/>
    </source>
</evidence>
<feature type="domain" description="SMP-30/Gluconolactonase/LRE-like region" evidence="4">
    <location>
        <begin position="18"/>
        <end position="268"/>
    </location>
</feature>
<dbReference type="InterPro" id="IPR013658">
    <property type="entry name" value="SGL"/>
</dbReference>
<keyword evidence="3" id="KW-0479">Metal-binding</keyword>
<evidence type="ECO:0000256" key="3">
    <source>
        <dbReference type="PIRSR" id="PIRSR605511-2"/>
    </source>
</evidence>
<name>A0A5C3QQG6_9AGAR</name>
<dbReference type="InterPro" id="IPR011042">
    <property type="entry name" value="6-blade_b-propeller_TolB-like"/>
</dbReference>
<dbReference type="InterPro" id="IPR005511">
    <property type="entry name" value="SMP-30"/>
</dbReference>
<dbReference type="STRING" id="1884261.A0A5C3QQG6"/>
<keyword evidence="3" id="KW-0862">Zinc</keyword>
<organism evidence="5 6">
    <name type="scientific">Pterulicium gracile</name>
    <dbReference type="NCBI Taxonomy" id="1884261"/>
    <lineage>
        <taxon>Eukaryota</taxon>
        <taxon>Fungi</taxon>
        <taxon>Dikarya</taxon>
        <taxon>Basidiomycota</taxon>
        <taxon>Agaricomycotina</taxon>
        <taxon>Agaricomycetes</taxon>
        <taxon>Agaricomycetidae</taxon>
        <taxon>Agaricales</taxon>
        <taxon>Pleurotineae</taxon>
        <taxon>Pterulaceae</taxon>
        <taxon>Pterulicium</taxon>
    </lineage>
</organism>
<feature type="active site" description="Proton donor/acceptor" evidence="2">
    <location>
        <position position="208"/>
    </location>
</feature>
<keyword evidence="6" id="KW-1185">Reference proteome</keyword>
<reference evidence="5 6" key="1">
    <citation type="journal article" date="2019" name="Nat. Ecol. Evol.">
        <title>Megaphylogeny resolves global patterns of mushroom evolution.</title>
        <authorList>
            <person name="Varga T."/>
            <person name="Krizsan K."/>
            <person name="Foldi C."/>
            <person name="Dima B."/>
            <person name="Sanchez-Garcia M."/>
            <person name="Sanchez-Ramirez S."/>
            <person name="Szollosi G.J."/>
            <person name="Szarkandi J.G."/>
            <person name="Papp V."/>
            <person name="Albert L."/>
            <person name="Andreopoulos W."/>
            <person name="Angelini C."/>
            <person name="Antonin V."/>
            <person name="Barry K.W."/>
            <person name="Bougher N.L."/>
            <person name="Buchanan P."/>
            <person name="Buyck B."/>
            <person name="Bense V."/>
            <person name="Catcheside P."/>
            <person name="Chovatia M."/>
            <person name="Cooper J."/>
            <person name="Damon W."/>
            <person name="Desjardin D."/>
            <person name="Finy P."/>
            <person name="Geml J."/>
            <person name="Haridas S."/>
            <person name="Hughes K."/>
            <person name="Justo A."/>
            <person name="Karasinski D."/>
            <person name="Kautmanova I."/>
            <person name="Kiss B."/>
            <person name="Kocsube S."/>
            <person name="Kotiranta H."/>
            <person name="LaButti K.M."/>
            <person name="Lechner B.E."/>
            <person name="Liimatainen K."/>
            <person name="Lipzen A."/>
            <person name="Lukacs Z."/>
            <person name="Mihaltcheva S."/>
            <person name="Morgado L.N."/>
            <person name="Niskanen T."/>
            <person name="Noordeloos M.E."/>
            <person name="Ohm R.A."/>
            <person name="Ortiz-Santana B."/>
            <person name="Ovrebo C."/>
            <person name="Racz N."/>
            <person name="Riley R."/>
            <person name="Savchenko A."/>
            <person name="Shiryaev A."/>
            <person name="Soop K."/>
            <person name="Spirin V."/>
            <person name="Szebenyi C."/>
            <person name="Tomsovsky M."/>
            <person name="Tulloss R.E."/>
            <person name="Uehling J."/>
            <person name="Grigoriev I.V."/>
            <person name="Vagvolgyi C."/>
            <person name="Papp T."/>
            <person name="Martin F.M."/>
            <person name="Miettinen O."/>
            <person name="Hibbett D.S."/>
            <person name="Nagy L.G."/>
        </authorList>
    </citation>
    <scope>NUCLEOTIDE SEQUENCE [LARGE SCALE GENOMIC DNA]</scope>
    <source>
        <strain evidence="5 6">CBS 309.79</strain>
    </source>
</reference>
<dbReference type="PANTHER" id="PTHR10907:SF47">
    <property type="entry name" value="REGUCALCIN"/>
    <property type="match status" value="1"/>
</dbReference>
<dbReference type="OrthoDB" id="423498at2759"/>
<evidence type="ECO:0000256" key="1">
    <source>
        <dbReference type="ARBA" id="ARBA00008853"/>
    </source>
</evidence>
<dbReference type="EMBL" id="ML178820">
    <property type="protein sequence ID" value="TFL03618.1"/>
    <property type="molecule type" value="Genomic_DNA"/>
</dbReference>
<feature type="binding site" evidence="3">
    <location>
        <position position="208"/>
    </location>
    <ligand>
        <name>a divalent metal cation</name>
        <dbReference type="ChEBI" id="CHEBI:60240"/>
    </ligand>
</feature>
<dbReference type="Proteomes" id="UP000305067">
    <property type="component" value="Unassembled WGS sequence"/>
</dbReference>
<dbReference type="PANTHER" id="PTHR10907">
    <property type="entry name" value="REGUCALCIN"/>
    <property type="match status" value="1"/>
</dbReference>
<dbReference type="Pfam" id="PF08450">
    <property type="entry name" value="SGL"/>
    <property type="match status" value="1"/>
</dbReference>
<proteinExistence type="inferred from homology"/>
<dbReference type="Gene3D" id="2.120.10.30">
    <property type="entry name" value="TolB, C-terminal domain"/>
    <property type="match status" value="1"/>
</dbReference>
<gene>
    <name evidence="5" type="ORF">BDV98DRAFT_392528</name>
</gene>
<comment type="cofactor">
    <cofactor evidence="3">
        <name>Zn(2+)</name>
        <dbReference type="ChEBI" id="CHEBI:29105"/>
    </cofactor>
    <text evidence="3">Binds 1 divalent metal cation per subunit.</text>
</comment>
<accession>A0A5C3QQG6</accession>
<comment type="similarity">
    <text evidence="1">Belongs to the SMP-30/CGR1 family.</text>
</comment>
<protein>
    <submittedName>
        <fullName evidence="5">Regucalcin</fullName>
    </submittedName>
</protein>
<dbReference type="AlphaFoldDB" id="A0A5C3QQG6"/>
<evidence type="ECO:0000313" key="6">
    <source>
        <dbReference type="Proteomes" id="UP000305067"/>
    </source>
</evidence>
<evidence type="ECO:0000313" key="5">
    <source>
        <dbReference type="EMBL" id="TFL03618.1"/>
    </source>
</evidence>
<evidence type="ECO:0000256" key="2">
    <source>
        <dbReference type="PIRSR" id="PIRSR605511-1"/>
    </source>
</evidence>
<feature type="binding site" evidence="3">
    <location>
        <position position="106"/>
    </location>
    <ligand>
        <name>substrate</name>
    </ligand>
</feature>
<dbReference type="GO" id="GO:0005509">
    <property type="term" value="F:calcium ion binding"/>
    <property type="evidence" value="ECO:0007669"/>
    <property type="project" value="TreeGrafter"/>
</dbReference>
<sequence>MPDTYLLSEPLLKVGCTLGEGPIFDERNSMLHFVDIVEKKVFHLNINTLELDSEQHTEAVTCLALRKDQPGLACATAGGFAVLENGQLRDLVRVVSAEDLRYVRFNDGALDATGHFFAGTVCYRKDGVDIPGRLWRYSVRDGSCLVVDEGPFTDSNGLGWAPDGRTMYFTDSLKYVIYAYDYEHGELSNRRVFVNTLEAGGKEQMFPDGLCIDDQGGVWSAIWGGSKIIRFDPNGKPDSEIHIPSVLRVTACTFGGPNSDQMYITTAHCGAMDGDATKQAQYPDSGHLFHIDLAGKYRGAKWRHHFPG</sequence>
<feature type="binding site" evidence="3">
    <location>
        <position position="156"/>
    </location>
    <ligand>
        <name>a divalent metal cation</name>
        <dbReference type="ChEBI" id="CHEBI:60240"/>
    </ligand>
</feature>
<dbReference type="PRINTS" id="PR01790">
    <property type="entry name" value="SMP30FAMILY"/>
</dbReference>
<dbReference type="GO" id="GO:0019853">
    <property type="term" value="P:L-ascorbic acid biosynthetic process"/>
    <property type="evidence" value="ECO:0007669"/>
    <property type="project" value="TreeGrafter"/>
</dbReference>
<feature type="binding site" evidence="3">
    <location>
        <position position="20"/>
    </location>
    <ligand>
        <name>a divalent metal cation</name>
        <dbReference type="ChEBI" id="CHEBI:60240"/>
    </ligand>
</feature>
<feature type="binding site" evidence="3">
    <location>
        <position position="104"/>
    </location>
    <ligand>
        <name>substrate</name>
    </ligand>
</feature>
<dbReference type="SUPFAM" id="SSF63829">
    <property type="entry name" value="Calcium-dependent phosphotriesterase"/>
    <property type="match status" value="1"/>
</dbReference>